<feature type="coiled-coil region" evidence="1">
    <location>
        <begin position="20"/>
        <end position="53"/>
    </location>
</feature>
<protein>
    <submittedName>
        <fullName evidence="3">Uncharacterized protein</fullName>
    </submittedName>
</protein>
<gene>
    <name evidence="3" type="ORF">GJW-30_1_00076</name>
</gene>
<keyword evidence="1" id="KW-0175">Coiled coil</keyword>
<reference evidence="3 4" key="1">
    <citation type="submission" date="2015-08" db="EMBL/GenBank/DDBJ databases">
        <title>Investigation of the bacterial diversity of lava forest soil.</title>
        <authorList>
            <person name="Lee J.S."/>
        </authorList>
    </citation>
    <scope>NUCLEOTIDE SEQUENCE [LARGE SCALE GENOMIC DNA]</scope>
    <source>
        <strain evidence="3 4">GJW-30</strain>
    </source>
</reference>
<dbReference type="KEGG" id="vgo:GJW-30_1_00076"/>
<dbReference type="RefSeq" id="WP_157746661.1">
    <property type="nucleotide sequence ID" value="NZ_AP014946.1"/>
</dbReference>
<accession>A0A0S3PNL6</accession>
<proteinExistence type="predicted"/>
<keyword evidence="4" id="KW-1185">Reference proteome</keyword>
<evidence type="ECO:0000313" key="3">
    <source>
        <dbReference type="EMBL" id="BAT57570.1"/>
    </source>
</evidence>
<evidence type="ECO:0000256" key="2">
    <source>
        <dbReference type="SAM" id="MobiDB-lite"/>
    </source>
</evidence>
<sequence length="56" mass="6440">MADKPKERLTTNPSSRREKARELMRLADNTEDMKEAAELLRQAASELDAARRDTDH</sequence>
<dbReference type="EMBL" id="AP014946">
    <property type="protein sequence ID" value="BAT57570.1"/>
    <property type="molecule type" value="Genomic_DNA"/>
</dbReference>
<evidence type="ECO:0000313" key="4">
    <source>
        <dbReference type="Proteomes" id="UP000236884"/>
    </source>
</evidence>
<evidence type="ECO:0000256" key="1">
    <source>
        <dbReference type="SAM" id="Coils"/>
    </source>
</evidence>
<dbReference type="Proteomes" id="UP000236884">
    <property type="component" value="Chromosome"/>
</dbReference>
<name>A0A0S3PNL6_9BRAD</name>
<feature type="region of interest" description="Disordered" evidence="2">
    <location>
        <begin position="1"/>
        <end position="20"/>
    </location>
</feature>
<organism evidence="3 4">
    <name type="scientific">Variibacter gotjawalensis</name>
    <dbReference type="NCBI Taxonomy" id="1333996"/>
    <lineage>
        <taxon>Bacteria</taxon>
        <taxon>Pseudomonadati</taxon>
        <taxon>Pseudomonadota</taxon>
        <taxon>Alphaproteobacteria</taxon>
        <taxon>Hyphomicrobiales</taxon>
        <taxon>Nitrobacteraceae</taxon>
        <taxon>Variibacter</taxon>
    </lineage>
</organism>
<dbReference type="AlphaFoldDB" id="A0A0S3PNL6"/>